<dbReference type="InterPro" id="IPR000673">
    <property type="entry name" value="Sig_transdc_resp-reg_Me-estase"/>
</dbReference>
<dbReference type="EC" id="3.1.1.61" evidence="2"/>
<dbReference type="PANTHER" id="PTHR42872:SF6">
    <property type="entry name" value="PROTEIN-GLUTAMATE METHYLESTERASE_PROTEIN-GLUTAMINE GLUTAMINASE"/>
    <property type="match status" value="1"/>
</dbReference>
<evidence type="ECO:0000256" key="3">
    <source>
        <dbReference type="ARBA" id="ARBA00048267"/>
    </source>
</evidence>
<dbReference type="Proteomes" id="UP001595681">
    <property type="component" value="Unassembled WGS sequence"/>
</dbReference>
<dbReference type="RefSeq" id="WP_380798137.1">
    <property type="nucleotide sequence ID" value="NZ_JBHRVU010000005.1"/>
</dbReference>
<dbReference type="PROSITE" id="PS50122">
    <property type="entry name" value="CHEB"/>
    <property type="match status" value="1"/>
</dbReference>
<feature type="active site" evidence="4">
    <location>
        <position position="46"/>
    </location>
</feature>
<feature type="domain" description="CheB-type methylesterase" evidence="5">
    <location>
        <begin position="10"/>
        <end position="196"/>
    </location>
</feature>
<comment type="caution">
    <text evidence="6">The sequence shown here is derived from an EMBL/GenBank/DDBJ whole genome shotgun (WGS) entry which is preliminary data.</text>
</comment>
<evidence type="ECO:0000256" key="2">
    <source>
        <dbReference type="ARBA" id="ARBA00039140"/>
    </source>
</evidence>
<evidence type="ECO:0000313" key="7">
    <source>
        <dbReference type="Proteomes" id="UP001595681"/>
    </source>
</evidence>
<keyword evidence="1 4" id="KW-0378">Hydrolase</keyword>
<dbReference type="Pfam" id="PF01339">
    <property type="entry name" value="CheB_methylest"/>
    <property type="match status" value="1"/>
</dbReference>
<sequence length="196" mass="20269">MSANPVEVAPIEAVAIGASAGAVQALLHILPALPADTPVPILIVVHVPPDRSNALVTLFQDRCRLRVKEAEDKEAIAHGTVYFAPSDYHLLVEAERTLALSSDEPVNHSRPAIDVLLETAADAFGPALTAIIMTGANHDGADGVRAVAAAGGVVIVEDPATAQVPTMPTAALAACPSARVMPLNDILAYLVGLKTR</sequence>
<keyword evidence="7" id="KW-1185">Reference proteome</keyword>
<proteinExistence type="predicted"/>
<dbReference type="PANTHER" id="PTHR42872">
    <property type="entry name" value="PROTEIN-GLUTAMATE METHYLESTERASE/PROTEIN-GLUTAMINE GLUTAMINASE"/>
    <property type="match status" value="1"/>
</dbReference>
<dbReference type="InterPro" id="IPR035909">
    <property type="entry name" value="CheB_C"/>
</dbReference>
<dbReference type="Gene3D" id="3.40.50.180">
    <property type="entry name" value="Methylesterase CheB, C-terminal domain"/>
    <property type="match status" value="1"/>
</dbReference>
<keyword evidence="4" id="KW-0145">Chemotaxis</keyword>
<accession>A0ABV7NLY8</accession>
<reference evidence="7" key="1">
    <citation type="journal article" date="2019" name="Int. J. Syst. Evol. Microbiol.">
        <title>The Global Catalogue of Microorganisms (GCM) 10K type strain sequencing project: providing services to taxonomists for standard genome sequencing and annotation.</title>
        <authorList>
            <consortium name="The Broad Institute Genomics Platform"/>
            <consortium name="The Broad Institute Genome Sequencing Center for Infectious Disease"/>
            <person name="Wu L."/>
            <person name="Ma J."/>
        </authorList>
    </citation>
    <scope>NUCLEOTIDE SEQUENCE [LARGE SCALE GENOMIC DNA]</scope>
    <source>
        <strain evidence="7">CCM 7491</strain>
    </source>
</reference>
<evidence type="ECO:0000259" key="5">
    <source>
        <dbReference type="PROSITE" id="PS50122"/>
    </source>
</evidence>
<evidence type="ECO:0000313" key="6">
    <source>
        <dbReference type="EMBL" id="MFC3443405.1"/>
    </source>
</evidence>
<dbReference type="EMBL" id="JBHRVU010000005">
    <property type="protein sequence ID" value="MFC3443405.1"/>
    <property type="molecule type" value="Genomic_DNA"/>
</dbReference>
<evidence type="ECO:0000256" key="4">
    <source>
        <dbReference type="PROSITE-ProRule" id="PRU00050"/>
    </source>
</evidence>
<name>A0ABV7NLY8_9SPHN</name>
<dbReference type="CDD" id="cd16433">
    <property type="entry name" value="CheB"/>
    <property type="match status" value="1"/>
</dbReference>
<dbReference type="SUPFAM" id="SSF52738">
    <property type="entry name" value="Methylesterase CheB, C-terminal domain"/>
    <property type="match status" value="1"/>
</dbReference>
<evidence type="ECO:0000256" key="1">
    <source>
        <dbReference type="ARBA" id="ARBA00022801"/>
    </source>
</evidence>
<feature type="active site" evidence="4">
    <location>
        <position position="19"/>
    </location>
</feature>
<gene>
    <name evidence="6" type="ORF">ACFOKF_19815</name>
</gene>
<organism evidence="6 7">
    <name type="scientific">Sphingobium rhizovicinum</name>
    <dbReference type="NCBI Taxonomy" id="432308"/>
    <lineage>
        <taxon>Bacteria</taxon>
        <taxon>Pseudomonadati</taxon>
        <taxon>Pseudomonadota</taxon>
        <taxon>Alphaproteobacteria</taxon>
        <taxon>Sphingomonadales</taxon>
        <taxon>Sphingomonadaceae</taxon>
        <taxon>Sphingobium</taxon>
    </lineage>
</organism>
<protein>
    <recommendedName>
        <fullName evidence="2">protein-glutamate methylesterase</fullName>
        <ecNumber evidence="2">3.1.1.61</ecNumber>
    </recommendedName>
</protein>
<feature type="active site" evidence="4">
    <location>
        <position position="139"/>
    </location>
</feature>
<comment type="catalytic activity">
    <reaction evidence="3">
        <text>[protein]-L-glutamate 5-O-methyl ester + H2O = L-glutamyl-[protein] + methanol + H(+)</text>
        <dbReference type="Rhea" id="RHEA:23236"/>
        <dbReference type="Rhea" id="RHEA-COMP:10208"/>
        <dbReference type="Rhea" id="RHEA-COMP:10311"/>
        <dbReference type="ChEBI" id="CHEBI:15377"/>
        <dbReference type="ChEBI" id="CHEBI:15378"/>
        <dbReference type="ChEBI" id="CHEBI:17790"/>
        <dbReference type="ChEBI" id="CHEBI:29973"/>
        <dbReference type="ChEBI" id="CHEBI:82795"/>
        <dbReference type="EC" id="3.1.1.61"/>
    </reaction>
</comment>